<protein>
    <submittedName>
        <fullName evidence="2">Uricase (Urate oxidase)</fullName>
        <ecNumber evidence="2">1.7.3.3</ecNumber>
    </submittedName>
</protein>
<name>A0A6J4SR15_9ACTN</name>
<accession>A0A6J4SR15</accession>
<feature type="non-terminal residue" evidence="2">
    <location>
        <position position="1"/>
    </location>
</feature>
<feature type="non-terminal residue" evidence="2">
    <location>
        <position position="247"/>
    </location>
</feature>
<evidence type="ECO:0000313" key="2">
    <source>
        <dbReference type="EMBL" id="CAA9502955.1"/>
    </source>
</evidence>
<dbReference type="EMBL" id="CADCVO010000378">
    <property type="protein sequence ID" value="CAA9502955.1"/>
    <property type="molecule type" value="Genomic_DNA"/>
</dbReference>
<keyword evidence="2" id="KW-0560">Oxidoreductase</keyword>
<sequence length="247" mass="27987">ALRGEARLHRLRRSPARPEMAGRRALGGELRHQLRGRLRALRAGRRRLHRERADRVERPEPAQIRPRPRRRRHVRVRQPRRLLAPAPLVPGARAAAHRLRLRPGAGAQPGGRRRHPRFRLGHLLARLALGEAFRDGRGGGARAHPQGGREPRTHRGQGRGLVLPLRAEREHAPLGRGARRLPLRQRLLRRRAALLGDGGRQAATGGALLAGEQRRQVRRLDRHRRAVVLLRPRRLRHAARGGRDASE</sequence>
<evidence type="ECO:0000256" key="1">
    <source>
        <dbReference type="SAM" id="MobiDB-lite"/>
    </source>
</evidence>
<feature type="region of interest" description="Disordered" evidence="1">
    <location>
        <begin position="135"/>
        <end position="157"/>
    </location>
</feature>
<feature type="region of interest" description="Disordered" evidence="1">
    <location>
        <begin position="50"/>
        <end position="74"/>
    </location>
</feature>
<proteinExistence type="predicted"/>
<reference evidence="2" key="1">
    <citation type="submission" date="2020-02" db="EMBL/GenBank/DDBJ databases">
        <authorList>
            <person name="Meier V. D."/>
        </authorList>
    </citation>
    <scope>NUCLEOTIDE SEQUENCE</scope>
    <source>
        <strain evidence="2">AVDCRST_MAG13</strain>
    </source>
</reference>
<gene>
    <name evidence="2" type="ORF">AVDCRST_MAG13-2369</name>
</gene>
<dbReference type="GO" id="GO:0004846">
    <property type="term" value="F:urate oxidase activity"/>
    <property type="evidence" value="ECO:0007669"/>
    <property type="project" value="UniProtKB-EC"/>
</dbReference>
<dbReference type="EC" id="1.7.3.3" evidence="2"/>
<feature type="compositionally biased region" description="Basic and acidic residues" evidence="1">
    <location>
        <begin position="51"/>
        <end position="60"/>
    </location>
</feature>
<dbReference type="AlphaFoldDB" id="A0A6J4SR15"/>
<organism evidence="2">
    <name type="scientific">uncultured Solirubrobacteraceae bacterium</name>
    <dbReference type="NCBI Taxonomy" id="1162706"/>
    <lineage>
        <taxon>Bacteria</taxon>
        <taxon>Bacillati</taxon>
        <taxon>Actinomycetota</taxon>
        <taxon>Thermoleophilia</taxon>
        <taxon>Solirubrobacterales</taxon>
        <taxon>Solirubrobacteraceae</taxon>
        <taxon>environmental samples</taxon>
    </lineage>
</organism>